<dbReference type="Proteomes" id="UP000595894">
    <property type="component" value="Chromosome"/>
</dbReference>
<keyword evidence="3" id="KW-1185">Reference proteome</keyword>
<feature type="chain" id="PRO_5038023186" description="UrcA family protein" evidence="1">
    <location>
        <begin position="24"/>
        <end position="124"/>
    </location>
</feature>
<dbReference type="RefSeq" id="WP_202092345.1">
    <property type="nucleotide sequence ID" value="NZ_CP061035.1"/>
</dbReference>
<organism evidence="2 3">
    <name type="scientific">Sphingomonas aliaeris</name>
    <dbReference type="NCBI Taxonomy" id="2759526"/>
    <lineage>
        <taxon>Bacteria</taxon>
        <taxon>Pseudomonadati</taxon>
        <taxon>Pseudomonadota</taxon>
        <taxon>Alphaproteobacteria</taxon>
        <taxon>Sphingomonadales</taxon>
        <taxon>Sphingomonadaceae</taxon>
        <taxon>Sphingomonas</taxon>
    </lineage>
</organism>
<dbReference type="KEGG" id="sari:H5J25_15010"/>
<evidence type="ECO:0000313" key="3">
    <source>
        <dbReference type="Proteomes" id="UP000595894"/>
    </source>
</evidence>
<proteinExistence type="predicted"/>
<name>A0A974NTN2_9SPHN</name>
<protein>
    <recommendedName>
        <fullName evidence="4">UrcA family protein</fullName>
    </recommendedName>
</protein>
<evidence type="ECO:0000256" key="1">
    <source>
        <dbReference type="SAM" id="SignalP"/>
    </source>
</evidence>
<evidence type="ECO:0008006" key="4">
    <source>
        <dbReference type="Google" id="ProtNLM"/>
    </source>
</evidence>
<evidence type="ECO:0000313" key="2">
    <source>
        <dbReference type="EMBL" id="QQV76712.1"/>
    </source>
</evidence>
<gene>
    <name evidence="2" type="ORF">H5J25_15010</name>
</gene>
<accession>A0A974NTN2</accession>
<dbReference type="EMBL" id="CP061035">
    <property type="protein sequence ID" value="QQV76712.1"/>
    <property type="molecule type" value="Genomic_DNA"/>
</dbReference>
<reference evidence="3" key="1">
    <citation type="submission" date="2020-09" db="EMBL/GenBank/DDBJ databases">
        <title>Sphingomonas sp., a new species isolated from pork steak.</title>
        <authorList>
            <person name="Heidler von Heilborn D."/>
        </authorList>
    </citation>
    <scope>NUCLEOTIDE SEQUENCE [LARGE SCALE GENOMIC DNA]</scope>
</reference>
<dbReference type="AlphaFoldDB" id="A0A974NTN2"/>
<feature type="signal peptide" evidence="1">
    <location>
        <begin position="1"/>
        <end position="23"/>
    </location>
</feature>
<sequence length="124" mass="13287">MRRTIISSVALCAIGAIAAPANAQDAGSDIRCILVSNVFARIETDATRKQLAQASAMYFTGRVTARLSAPQIKAQILAQSKSVDKNNGGPIMTACAKRFQQDQRMMQGIGQELQKSNPIPPAKK</sequence>
<keyword evidence="1" id="KW-0732">Signal</keyword>